<protein>
    <recommendedName>
        <fullName evidence="1">Reverse transcriptase zinc-binding domain-containing protein</fullName>
    </recommendedName>
</protein>
<accession>L7M5R7</accession>
<dbReference type="Pfam" id="PF13966">
    <property type="entry name" value="zf-RVT"/>
    <property type="match status" value="1"/>
</dbReference>
<evidence type="ECO:0000313" key="2">
    <source>
        <dbReference type="EMBL" id="JAA58449.1"/>
    </source>
</evidence>
<name>L7M5R7_RHIPC</name>
<proteinExistence type="evidence at transcript level"/>
<evidence type="ECO:0000259" key="1">
    <source>
        <dbReference type="Pfam" id="PF13966"/>
    </source>
</evidence>
<dbReference type="AlphaFoldDB" id="L7M5R7"/>
<sequence>MWIPPNVKTFFFKLHSGTLPVKTWLEDKGIYVPWGSMCFLCNKPETIEHVFIDCNNAIFFWDILQRTLKIDLPLNPHGIRFLPCESSVKPLDVIFLLGLHSVWRSMLAYRHCDVKVPSVHECFVEIVVKVRDVYKTTDCDEDVISLFDVLTHMKRA</sequence>
<reference evidence="2" key="1">
    <citation type="submission" date="2012-11" db="EMBL/GenBank/DDBJ databases">
        <authorList>
            <person name="Lucero-Rivera Y.E."/>
            <person name="Tovar-Ramirez D."/>
        </authorList>
    </citation>
    <scope>NUCLEOTIDE SEQUENCE</scope>
    <source>
        <tissue evidence="2">Salivary gland</tissue>
    </source>
</reference>
<organism evidence="2">
    <name type="scientific">Rhipicephalus pulchellus</name>
    <name type="common">Yellow backed tick</name>
    <name type="synonym">Dermacentor pulchellus</name>
    <dbReference type="NCBI Taxonomy" id="72859"/>
    <lineage>
        <taxon>Eukaryota</taxon>
        <taxon>Metazoa</taxon>
        <taxon>Ecdysozoa</taxon>
        <taxon>Arthropoda</taxon>
        <taxon>Chelicerata</taxon>
        <taxon>Arachnida</taxon>
        <taxon>Acari</taxon>
        <taxon>Parasitiformes</taxon>
        <taxon>Ixodida</taxon>
        <taxon>Ixodoidea</taxon>
        <taxon>Ixodidae</taxon>
        <taxon>Rhipicephalinae</taxon>
        <taxon>Rhipicephalus</taxon>
        <taxon>Rhipicephalus</taxon>
    </lineage>
</organism>
<reference evidence="2" key="2">
    <citation type="journal article" date="2015" name="J. Proteomics">
        <title>Sexual differences in the sialomes of the zebra tick, Rhipicephalus pulchellus.</title>
        <authorList>
            <person name="Tan A.W."/>
            <person name="Francischetti I.M."/>
            <person name="Slovak M."/>
            <person name="Kini R.M."/>
            <person name="Ribeiro J.M."/>
        </authorList>
    </citation>
    <scope>NUCLEOTIDE SEQUENCE</scope>
    <source>
        <tissue evidence="2">Salivary gland</tissue>
    </source>
</reference>
<dbReference type="EMBL" id="GACK01006585">
    <property type="protein sequence ID" value="JAA58449.1"/>
    <property type="molecule type" value="mRNA"/>
</dbReference>
<dbReference type="InterPro" id="IPR026960">
    <property type="entry name" value="RVT-Znf"/>
</dbReference>
<feature type="domain" description="Reverse transcriptase zinc-binding" evidence="1">
    <location>
        <begin position="2"/>
        <end position="61"/>
    </location>
</feature>